<evidence type="ECO:0000256" key="1">
    <source>
        <dbReference type="ARBA" id="ARBA00004370"/>
    </source>
</evidence>
<evidence type="ECO:0000256" key="2">
    <source>
        <dbReference type="ARBA" id="ARBA00022692"/>
    </source>
</evidence>
<accession>A0A182J3T2</accession>
<dbReference type="InterPro" id="IPR006694">
    <property type="entry name" value="Fatty_acid_hydroxylase"/>
</dbReference>
<protein>
    <submittedName>
        <fullName evidence="5">Uncharacterized protein</fullName>
    </submittedName>
</protein>
<keyword evidence="2" id="KW-0812">Transmembrane</keyword>
<dbReference type="AlphaFoldDB" id="A0A182J3T2"/>
<dbReference type="PANTHER" id="PTHR11863">
    <property type="entry name" value="STEROL DESATURASE"/>
    <property type="match status" value="1"/>
</dbReference>
<organism evidence="5">
    <name type="scientific">Anopheles atroparvus</name>
    <name type="common">European mosquito</name>
    <dbReference type="NCBI Taxonomy" id="41427"/>
    <lineage>
        <taxon>Eukaryota</taxon>
        <taxon>Metazoa</taxon>
        <taxon>Ecdysozoa</taxon>
        <taxon>Arthropoda</taxon>
        <taxon>Hexapoda</taxon>
        <taxon>Insecta</taxon>
        <taxon>Pterygota</taxon>
        <taxon>Neoptera</taxon>
        <taxon>Endopterygota</taxon>
        <taxon>Diptera</taxon>
        <taxon>Nematocera</taxon>
        <taxon>Culicoidea</taxon>
        <taxon>Culicidae</taxon>
        <taxon>Anophelinae</taxon>
        <taxon>Anopheles</taxon>
    </lineage>
</organism>
<evidence type="ECO:0000256" key="4">
    <source>
        <dbReference type="ARBA" id="ARBA00023136"/>
    </source>
</evidence>
<name>A0A182J3T2_ANOAO</name>
<dbReference type="GO" id="GO:0016491">
    <property type="term" value="F:oxidoreductase activity"/>
    <property type="evidence" value="ECO:0007669"/>
    <property type="project" value="InterPro"/>
</dbReference>
<dbReference type="GO" id="GO:0008610">
    <property type="term" value="P:lipid biosynthetic process"/>
    <property type="evidence" value="ECO:0007669"/>
    <property type="project" value="InterPro"/>
</dbReference>
<dbReference type="GO" id="GO:0005506">
    <property type="term" value="F:iron ion binding"/>
    <property type="evidence" value="ECO:0007669"/>
    <property type="project" value="InterPro"/>
</dbReference>
<dbReference type="Pfam" id="PF04116">
    <property type="entry name" value="FA_hydroxylase"/>
    <property type="match status" value="1"/>
</dbReference>
<sequence>MEYEFSEYITNATNTSIYGQFAPIVPPGFIEAKWNQLLDIIGDDPDVLYVWFLTTYTYSFFWIVGMLFVAMDLTGRPRFLRKYKIQPGTNEPLSRDRFKRLALTVLRNQLLFGVPMSYVVFHTCKLFVAEIPPVRVLPSPFTIVQDMLVFILAWEIFYYYTHRLLHNRHMYRRFHKQHHEWSSPVAIAAMYSHPVEFVLSDLLPVYAGPVIMQSHVFTSLIWFTYVMIDTLADHSDYHLPLLASTEFHDYHHLNFNQCYGNFGLWDLVHGTAKEFLKKKQFQRHHRLFTLKSAHEWIPDKED</sequence>
<dbReference type="STRING" id="41427.A0A182J3T2"/>
<dbReference type="InterPro" id="IPR050307">
    <property type="entry name" value="Sterol_Desaturase_Related"/>
</dbReference>
<comment type="subcellular location">
    <subcellularLocation>
        <location evidence="1">Membrane</location>
    </subcellularLocation>
</comment>
<keyword evidence="4" id="KW-0472">Membrane</keyword>
<dbReference type="VEuPathDB" id="VectorBase:AATE010807"/>
<reference evidence="5" key="1">
    <citation type="submission" date="2022-08" db="UniProtKB">
        <authorList>
            <consortium name="EnsemblMetazoa"/>
        </authorList>
    </citation>
    <scope>IDENTIFICATION</scope>
    <source>
        <strain evidence="5">EBRO</strain>
    </source>
</reference>
<evidence type="ECO:0000256" key="3">
    <source>
        <dbReference type="ARBA" id="ARBA00022989"/>
    </source>
</evidence>
<dbReference type="EnsemblMetazoa" id="AATE010807-RA">
    <property type="protein sequence ID" value="AATE010807-PA.1"/>
    <property type="gene ID" value="AATE010807"/>
</dbReference>
<dbReference type="GO" id="GO:0016020">
    <property type="term" value="C:membrane"/>
    <property type="evidence" value="ECO:0007669"/>
    <property type="project" value="UniProtKB-SubCell"/>
</dbReference>
<keyword evidence="3" id="KW-1133">Transmembrane helix</keyword>
<evidence type="ECO:0000313" key="5">
    <source>
        <dbReference type="EnsemblMetazoa" id="AATE010807-PA.1"/>
    </source>
</evidence>
<proteinExistence type="predicted"/>